<keyword evidence="3" id="KW-1185">Reference proteome</keyword>
<sequence length="68" mass="7877">MGHNSAVKAWTHSSFVAILSLCDGTVSHLKRTAYVYCDPKKKQVRQVRHQRYLPLSVSTYLLKLIRYL</sequence>
<organism evidence="2 3">
    <name type="scientific">Litomosoides sigmodontis</name>
    <name type="common">Filarial nematode worm</name>
    <dbReference type="NCBI Taxonomy" id="42156"/>
    <lineage>
        <taxon>Eukaryota</taxon>
        <taxon>Metazoa</taxon>
        <taxon>Ecdysozoa</taxon>
        <taxon>Nematoda</taxon>
        <taxon>Chromadorea</taxon>
        <taxon>Rhabditida</taxon>
        <taxon>Spirurina</taxon>
        <taxon>Spiruromorpha</taxon>
        <taxon>Filarioidea</taxon>
        <taxon>Onchocercidae</taxon>
        <taxon>Litomosoides</taxon>
    </lineage>
</organism>
<reference evidence="2 3" key="1">
    <citation type="submission" date="2018-08" db="EMBL/GenBank/DDBJ databases">
        <authorList>
            <person name="Laetsch R D."/>
            <person name="Stevens L."/>
            <person name="Kumar S."/>
            <person name="Blaxter L. M."/>
        </authorList>
    </citation>
    <scope>NUCLEOTIDE SEQUENCE [LARGE SCALE GENOMIC DNA]</scope>
</reference>
<proteinExistence type="predicted"/>
<evidence type="ECO:0000256" key="1">
    <source>
        <dbReference type="SAM" id="SignalP"/>
    </source>
</evidence>
<feature type="signal peptide" evidence="1">
    <location>
        <begin position="1"/>
        <end position="27"/>
    </location>
</feature>
<dbReference type="Proteomes" id="UP000277928">
    <property type="component" value="Unassembled WGS sequence"/>
</dbReference>
<gene>
    <name evidence="2" type="ORF">NLS_LOCUS692</name>
</gene>
<keyword evidence="1" id="KW-0732">Signal</keyword>
<evidence type="ECO:0000313" key="3">
    <source>
        <dbReference type="Proteomes" id="UP000277928"/>
    </source>
</evidence>
<dbReference type="AlphaFoldDB" id="A0A3P6SAN7"/>
<feature type="chain" id="PRO_5018031737" evidence="1">
    <location>
        <begin position="28"/>
        <end position="68"/>
    </location>
</feature>
<protein>
    <submittedName>
        <fullName evidence="2">Uncharacterized protein</fullName>
    </submittedName>
</protein>
<name>A0A3P6SAN7_LITSI</name>
<evidence type="ECO:0000313" key="2">
    <source>
        <dbReference type="EMBL" id="VDK69227.1"/>
    </source>
</evidence>
<dbReference type="EMBL" id="UYRX01000019">
    <property type="protein sequence ID" value="VDK69227.1"/>
    <property type="molecule type" value="Genomic_DNA"/>
</dbReference>
<accession>A0A3P6SAN7</accession>